<protein>
    <recommendedName>
        <fullName evidence="3">Addiction module component</fullName>
    </recommendedName>
</protein>
<evidence type="ECO:0000313" key="1">
    <source>
        <dbReference type="EMBL" id="QOW11551.1"/>
    </source>
</evidence>
<evidence type="ECO:0000313" key="2">
    <source>
        <dbReference type="Proteomes" id="UP000594195"/>
    </source>
</evidence>
<organism evidence="1 2">
    <name type="scientific">Kaistella flava</name>
    <name type="common">ex Peng et al. 2021</name>
    <dbReference type="NCBI Taxonomy" id="2038776"/>
    <lineage>
        <taxon>Bacteria</taxon>
        <taxon>Pseudomonadati</taxon>
        <taxon>Bacteroidota</taxon>
        <taxon>Flavobacteriia</taxon>
        <taxon>Flavobacteriales</taxon>
        <taxon>Weeksellaceae</taxon>
        <taxon>Chryseobacterium group</taxon>
        <taxon>Kaistella</taxon>
    </lineage>
</organism>
<accession>A0A7M2YBM2</accession>
<evidence type="ECO:0008006" key="3">
    <source>
        <dbReference type="Google" id="ProtNLM"/>
    </source>
</evidence>
<gene>
    <name evidence="1" type="ORF">Q73A0000_14810</name>
</gene>
<name>A0A7M2YBM2_9FLAO</name>
<dbReference type="EMBL" id="CP040442">
    <property type="protein sequence ID" value="QOW11551.1"/>
    <property type="molecule type" value="Genomic_DNA"/>
</dbReference>
<dbReference type="KEGG" id="kfa:Q73A0000_14810"/>
<dbReference type="AlphaFoldDB" id="A0A7M2YBM2"/>
<dbReference type="Proteomes" id="UP000594195">
    <property type="component" value="Chromosome"/>
</dbReference>
<proteinExistence type="predicted"/>
<reference evidence="1 2" key="1">
    <citation type="submission" date="2019-05" db="EMBL/GenBank/DDBJ databases">
        <title>Chryseobacterium sp. isolated from King George Island, maritime Antarctica.</title>
        <authorList>
            <person name="Peng X."/>
        </authorList>
    </citation>
    <scope>NUCLEOTIDE SEQUENCE [LARGE SCALE GENOMIC DNA]</scope>
    <source>
        <strain evidence="1 2">7-3A</strain>
    </source>
</reference>
<sequence>MSTAEIKLDLINKITNLKEIWIIEEIQKLLDFELDEGVFEVSSLQKERLIKAKNDTVLSEEEANTEIEKWLQEK</sequence>
<keyword evidence="2" id="KW-1185">Reference proteome</keyword>
<dbReference type="RefSeq" id="WP_193811723.1">
    <property type="nucleotide sequence ID" value="NZ_CP040442.1"/>
</dbReference>